<name>A0ABQ3UPT0_9CHLR</name>
<organism evidence="1 2">
    <name type="scientific">Ktedonobacter robiniae</name>
    <dbReference type="NCBI Taxonomy" id="2778365"/>
    <lineage>
        <taxon>Bacteria</taxon>
        <taxon>Bacillati</taxon>
        <taxon>Chloroflexota</taxon>
        <taxon>Ktedonobacteria</taxon>
        <taxon>Ktedonobacterales</taxon>
        <taxon>Ktedonobacteraceae</taxon>
        <taxon>Ktedonobacter</taxon>
    </lineage>
</organism>
<reference evidence="1 2" key="1">
    <citation type="journal article" date="2021" name="Int. J. Syst. Evol. Microbiol.">
        <title>Reticulibacter mediterranei gen. nov., sp. nov., within the new family Reticulibacteraceae fam. nov., and Ktedonospora formicarum gen. nov., sp. nov., Ktedonobacter robiniae sp. nov., Dictyobacter formicarum sp. nov. and Dictyobacter arantiisoli sp. nov., belonging to the class Ktedonobacteria.</title>
        <authorList>
            <person name="Yabe S."/>
            <person name="Zheng Y."/>
            <person name="Wang C.M."/>
            <person name="Sakai Y."/>
            <person name="Abe K."/>
            <person name="Yokota A."/>
            <person name="Donadio S."/>
            <person name="Cavaletti L."/>
            <person name="Monciardini P."/>
        </authorList>
    </citation>
    <scope>NUCLEOTIDE SEQUENCE [LARGE SCALE GENOMIC DNA]</scope>
    <source>
        <strain evidence="1 2">SOSP1-30</strain>
    </source>
</reference>
<dbReference type="Proteomes" id="UP000654345">
    <property type="component" value="Unassembled WGS sequence"/>
</dbReference>
<gene>
    <name evidence="1" type="ORF">KSB_32380</name>
</gene>
<accession>A0ABQ3UPT0</accession>
<evidence type="ECO:0000313" key="2">
    <source>
        <dbReference type="Proteomes" id="UP000654345"/>
    </source>
</evidence>
<evidence type="ECO:0008006" key="3">
    <source>
        <dbReference type="Google" id="ProtNLM"/>
    </source>
</evidence>
<sequence length="74" mass="8097">MTMDQDVPVTFLCPRCKSPMYKPNGSVLYWHADTKHPACSITNIPDAAPGIQPVRELESQGASGNAFLPPQTLR</sequence>
<dbReference type="EMBL" id="BNJG01000001">
    <property type="protein sequence ID" value="GHO54763.1"/>
    <property type="molecule type" value="Genomic_DNA"/>
</dbReference>
<dbReference type="RefSeq" id="WP_201371436.1">
    <property type="nucleotide sequence ID" value="NZ_BNJG01000001.1"/>
</dbReference>
<proteinExistence type="predicted"/>
<evidence type="ECO:0000313" key="1">
    <source>
        <dbReference type="EMBL" id="GHO54763.1"/>
    </source>
</evidence>
<keyword evidence="2" id="KW-1185">Reference proteome</keyword>
<comment type="caution">
    <text evidence="1">The sequence shown here is derived from an EMBL/GenBank/DDBJ whole genome shotgun (WGS) entry which is preliminary data.</text>
</comment>
<protein>
    <recommendedName>
        <fullName evidence="3">C2H2-type domain-containing protein</fullName>
    </recommendedName>
</protein>